<keyword evidence="3" id="KW-1185">Reference proteome</keyword>
<dbReference type="Proteomes" id="UP000538670">
    <property type="component" value="Unassembled WGS sequence"/>
</dbReference>
<name>A0A7W6AB96_9SPHN</name>
<evidence type="ECO:0000313" key="2">
    <source>
        <dbReference type="EMBL" id="MBB3880671.1"/>
    </source>
</evidence>
<sequence length="117" mass="12963">MRGIDHRLIGGPSSAASPAKSRLNTPIWLQRMKQLQIVLGEPYAAGSSRQRKPLRITKMMPLTIRRSSTRGTPCDNGTYGTIRYICLSVSQNRSLIRGFSAANESIRDTSRKPFNGS</sequence>
<feature type="region of interest" description="Disordered" evidence="1">
    <location>
        <begin position="1"/>
        <end position="21"/>
    </location>
</feature>
<organism evidence="2 3">
    <name type="scientific">Sphingomonas pseudosanguinis</name>
    <dbReference type="NCBI Taxonomy" id="413712"/>
    <lineage>
        <taxon>Bacteria</taxon>
        <taxon>Pseudomonadati</taxon>
        <taxon>Pseudomonadota</taxon>
        <taxon>Alphaproteobacteria</taxon>
        <taxon>Sphingomonadales</taxon>
        <taxon>Sphingomonadaceae</taxon>
        <taxon>Sphingomonas</taxon>
    </lineage>
</organism>
<evidence type="ECO:0000256" key="1">
    <source>
        <dbReference type="SAM" id="MobiDB-lite"/>
    </source>
</evidence>
<protein>
    <submittedName>
        <fullName evidence="2">Uncharacterized protein</fullName>
    </submittedName>
</protein>
<comment type="caution">
    <text evidence="2">The sequence shown here is derived from an EMBL/GenBank/DDBJ whole genome shotgun (WGS) entry which is preliminary data.</text>
</comment>
<accession>A0A7W6AB96</accession>
<reference evidence="2 3" key="1">
    <citation type="submission" date="2020-08" db="EMBL/GenBank/DDBJ databases">
        <title>Genomic Encyclopedia of Type Strains, Phase IV (KMG-IV): sequencing the most valuable type-strain genomes for metagenomic binning, comparative biology and taxonomic classification.</title>
        <authorList>
            <person name="Goeker M."/>
        </authorList>
    </citation>
    <scope>NUCLEOTIDE SEQUENCE [LARGE SCALE GENOMIC DNA]</scope>
    <source>
        <strain evidence="2 3">DSM 19512</strain>
    </source>
</reference>
<dbReference type="EMBL" id="JACIDH010000019">
    <property type="protein sequence ID" value="MBB3880671.1"/>
    <property type="molecule type" value="Genomic_DNA"/>
</dbReference>
<evidence type="ECO:0000313" key="3">
    <source>
        <dbReference type="Proteomes" id="UP000538670"/>
    </source>
</evidence>
<dbReference type="AlphaFoldDB" id="A0A7W6AB96"/>
<dbReference type="RefSeq" id="WP_240455874.1">
    <property type="nucleotide sequence ID" value="NZ_JACIDH010000019.1"/>
</dbReference>
<feature type="compositionally biased region" description="Low complexity" evidence="1">
    <location>
        <begin position="10"/>
        <end position="19"/>
    </location>
</feature>
<gene>
    <name evidence="2" type="ORF">GGR48_003120</name>
</gene>
<proteinExistence type="predicted"/>